<evidence type="ECO:0000313" key="3">
    <source>
        <dbReference type="EMBL" id="GCB92673.1"/>
    </source>
</evidence>
<dbReference type="eggNOG" id="COG3920">
    <property type="taxonomic scope" value="Bacteria"/>
</dbReference>
<accession>A0A059WB09</accession>
<evidence type="ECO:0000259" key="2">
    <source>
        <dbReference type="Pfam" id="PF13581"/>
    </source>
</evidence>
<dbReference type="PANTHER" id="PTHR35526:SF3">
    <property type="entry name" value="ANTI-SIGMA-F FACTOR RSBW"/>
    <property type="match status" value="1"/>
</dbReference>
<dbReference type="Proteomes" id="UP000288351">
    <property type="component" value="Unassembled WGS sequence"/>
</dbReference>
<dbReference type="PANTHER" id="PTHR35526">
    <property type="entry name" value="ANTI-SIGMA-F FACTOR RSBW-RELATED"/>
    <property type="match status" value="1"/>
</dbReference>
<dbReference type="InterPro" id="IPR050267">
    <property type="entry name" value="Anti-sigma-factor_SerPK"/>
</dbReference>
<comment type="caution">
    <text evidence="3">The sequence shown here is derived from an EMBL/GenBank/DDBJ whole genome shotgun (WGS) entry which is preliminary data.</text>
</comment>
<sequence length="169" mass="18217">MGTKVSTMLDFEPLWQGFPPVDPLAVSGSASCPLPPRYESVGGARKFTRDTLVGWGLEELFDGVGLVVSELVTNALRHAVLAAPEHPGFGADFTDGALPARLHLMRWSSRLVCAVRDPSDASPEAGEADSADESGRGLYLVDSFSDSWGWHRLSGGRHGKIVWALFRLP</sequence>
<dbReference type="GO" id="GO:0005524">
    <property type="term" value="F:ATP binding"/>
    <property type="evidence" value="ECO:0007669"/>
    <property type="project" value="UniProtKB-KW"/>
</dbReference>
<dbReference type="RefSeq" id="WP_016573107.1">
    <property type="nucleotide sequence ID" value="NZ_BHXC01000006.1"/>
</dbReference>
<keyword evidence="1" id="KW-0418">Kinase</keyword>
<proteinExistence type="predicted"/>
<dbReference type="EMBL" id="BHXC01000006">
    <property type="protein sequence ID" value="GCB92673.1"/>
    <property type="molecule type" value="Genomic_DNA"/>
</dbReference>
<dbReference type="AlphaFoldDB" id="A0A059WB09"/>
<dbReference type="STRING" id="68570.DC74_4547"/>
<keyword evidence="1" id="KW-0808">Transferase</keyword>
<evidence type="ECO:0000256" key="1">
    <source>
        <dbReference type="ARBA" id="ARBA00022527"/>
    </source>
</evidence>
<dbReference type="GO" id="GO:0004674">
    <property type="term" value="F:protein serine/threonine kinase activity"/>
    <property type="evidence" value="ECO:0007669"/>
    <property type="project" value="UniProtKB-KW"/>
</dbReference>
<dbReference type="SUPFAM" id="SSF55874">
    <property type="entry name" value="ATPase domain of HSP90 chaperone/DNA topoisomerase II/histidine kinase"/>
    <property type="match status" value="1"/>
</dbReference>
<dbReference type="Pfam" id="PF13581">
    <property type="entry name" value="HATPase_c_2"/>
    <property type="match status" value="1"/>
</dbReference>
<dbReference type="InterPro" id="IPR003594">
    <property type="entry name" value="HATPase_dom"/>
</dbReference>
<keyword evidence="3" id="KW-0067">ATP-binding</keyword>
<keyword evidence="1" id="KW-0723">Serine/threonine-protein kinase</keyword>
<organism evidence="3 4">
    <name type="scientific">Streptomyces noursei</name>
    <name type="common">Streptomyces albulus</name>
    <dbReference type="NCBI Taxonomy" id="1971"/>
    <lineage>
        <taxon>Bacteria</taxon>
        <taxon>Bacillati</taxon>
        <taxon>Actinomycetota</taxon>
        <taxon>Actinomycetes</taxon>
        <taxon>Kitasatosporales</taxon>
        <taxon>Streptomycetaceae</taxon>
        <taxon>Streptomyces</taxon>
    </lineage>
</organism>
<dbReference type="CDD" id="cd16936">
    <property type="entry name" value="HATPase_RsbW-like"/>
    <property type="match status" value="1"/>
</dbReference>
<keyword evidence="3" id="KW-0547">Nucleotide-binding</keyword>
<dbReference type="InterPro" id="IPR036890">
    <property type="entry name" value="HATPase_C_sf"/>
</dbReference>
<protein>
    <submittedName>
        <fullName evidence="3">ATP-binding protein</fullName>
    </submittedName>
</protein>
<name>A0A059WB09_STRNR</name>
<feature type="domain" description="Histidine kinase/HSP90-like ATPase" evidence="2">
    <location>
        <begin position="35"/>
        <end position="163"/>
    </location>
</feature>
<reference evidence="3 4" key="1">
    <citation type="journal article" date="2019" name="Microbiol. Resour. Announc.">
        <title>Draft Genome Sequence of the Most Traditional epsilon-Poly-l-Lysine Producer, Streptomyces albulus NBRC14147.</title>
        <authorList>
            <person name="Yamanaka K."/>
            <person name="Hamano Y."/>
        </authorList>
    </citation>
    <scope>NUCLEOTIDE SEQUENCE [LARGE SCALE GENOMIC DNA]</scope>
    <source>
        <strain evidence="3 4">NBRC 14147</strain>
    </source>
</reference>
<gene>
    <name evidence="3" type="ORF">SALB_05444</name>
</gene>
<dbReference type="Gene3D" id="3.30.565.10">
    <property type="entry name" value="Histidine kinase-like ATPase, C-terminal domain"/>
    <property type="match status" value="1"/>
</dbReference>
<evidence type="ECO:0000313" key="4">
    <source>
        <dbReference type="Proteomes" id="UP000288351"/>
    </source>
</evidence>